<sequence>MGVEAIGCRDEREAGQMPLTTNFSGHPGDEFSPTVSGTERLHVTLRAVAGPLSSVTYLTIRKAGQACDTLPGNVPQCPPEPHRGLTRPLELHDPAPYLVIYCHPFGYPLRHRE</sequence>
<evidence type="ECO:0000313" key="3">
    <source>
        <dbReference type="Proteomes" id="UP001501624"/>
    </source>
</evidence>
<dbReference type="Proteomes" id="UP001501624">
    <property type="component" value="Unassembled WGS sequence"/>
</dbReference>
<gene>
    <name evidence="2" type="ORF">GCM10022380_55590</name>
</gene>
<organism evidence="2 3">
    <name type="scientific">Amycolatopsis tucumanensis</name>
    <dbReference type="NCBI Taxonomy" id="401106"/>
    <lineage>
        <taxon>Bacteria</taxon>
        <taxon>Bacillati</taxon>
        <taxon>Actinomycetota</taxon>
        <taxon>Actinomycetes</taxon>
        <taxon>Pseudonocardiales</taxon>
        <taxon>Pseudonocardiaceae</taxon>
        <taxon>Amycolatopsis</taxon>
    </lineage>
</organism>
<dbReference type="EMBL" id="BAABCM010000008">
    <property type="protein sequence ID" value="GAA3829856.1"/>
    <property type="molecule type" value="Genomic_DNA"/>
</dbReference>
<protein>
    <submittedName>
        <fullName evidence="2">Uncharacterized protein</fullName>
    </submittedName>
</protein>
<reference evidence="3" key="1">
    <citation type="journal article" date="2019" name="Int. J. Syst. Evol. Microbiol.">
        <title>The Global Catalogue of Microorganisms (GCM) 10K type strain sequencing project: providing services to taxonomists for standard genome sequencing and annotation.</title>
        <authorList>
            <consortium name="The Broad Institute Genomics Platform"/>
            <consortium name="The Broad Institute Genome Sequencing Center for Infectious Disease"/>
            <person name="Wu L."/>
            <person name="Ma J."/>
        </authorList>
    </citation>
    <scope>NUCLEOTIDE SEQUENCE [LARGE SCALE GENOMIC DNA]</scope>
    <source>
        <strain evidence="3">JCM 17017</strain>
    </source>
</reference>
<feature type="region of interest" description="Disordered" evidence="1">
    <location>
        <begin position="1"/>
        <end position="31"/>
    </location>
</feature>
<evidence type="ECO:0000256" key="1">
    <source>
        <dbReference type="SAM" id="MobiDB-lite"/>
    </source>
</evidence>
<evidence type="ECO:0000313" key="2">
    <source>
        <dbReference type="EMBL" id="GAA3829856.1"/>
    </source>
</evidence>
<keyword evidence="3" id="KW-1185">Reference proteome</keyword>
<comment type="caution">
    <text evidence="2">The sequence shown here is derived from an EMBL/GenBank/DDBJ whole genome shotgun (WGS) entry which is preliminary data.</text>
</comment>
<name>A0ABP7IXY9_9PSEU</name>
<accession>A0ABP7IXY9</accession>
<proteinExistence type="predicted"/>